<dbReference type="EMBL" id="CALNXK010000323">
    <property type="protein sequence ID" value="CAH3182433.1"/>
    <property type="molecule type" value="Genomic_DNA"/>
</dbReference>
<protein>
    <submittedName>
        <fullName evidence="1">Uncharacterized protein</fullName>
    </submittedName>
</protein>
<dbReference type="Proteomes" id="UP001159405">
    <property type="component" value="Unassembled WGS sequence"/>
</dbReference>
<feature type="non-terminal residue" evidence="1">
    <location>
        <position position="109"/>
    </location>
</feature>
<proteinExistence type="predicted"/>
<reference evidence="1 2" key="1">
    <citation type="submission" date="2022-05" db="EMBL/GenBank/DDBJ databases">
        <authorList>
            <consortium name="Genoscope - CEA"/>
            <person name="William W."/>
        </authorList>
    </citation>
    <scope>NUCLEOTIDE SEQUENCE [LARGE SCALE GENOMIC DNA]</scope>
</reference>
<keyword evidence="2" id="KW-1185">Reference proteome</keyword>
<comment type="caution">
    <text evidence="1">The sequence shown here is derived from an EMBL/GenBank/DDBJ whole genome shotgun (WGS) entry which is preliminary data.</text>
</comment>
<accession>A0ABN8RYA0</accession>
<dbReference type="SUPFAM" id="SSF56219">
    <property type="entry name" value="DNase I-like"/>
    <property type="match status" value="1"/>
</dbReference>
<evidence type="ECO:0000313" key="2">
    <source>
        <dbReference type="Proteomes" id="UP001159405"/>
    </source>
</evidence>
<evidence type="ECO:0000313" key="1">
    <source>
        <dbReference type="EMBL" id="CAH3182433.1"/>
    </source>
</evidence>
<dbReference type="Gene3D" id="3.60.10.10">
    <property type="entry name" value="Endonuclease/exonuclease/phosphatase"/>
    <property type="match status" value="1"/>
</dbReference>
<name>A0ABN8RYA0_9CNID</name>
<sequence>EVIETLFVEINIPNGKNIIVGTVYRPPNYNTRDFLDKFNEILAKITRNDKYCYLGGDYNIDLFHYSDHAPTQEFVDSLFSHMDIIKSTFDLISQPLANVINLSLIKGVF</sequence>
<gene>
    <name evidence="1" type="ORF">PLOB_00026988</name>
</gene>
<organism evidence="1 2">
    <name type="scientific">Porites lobata</name>
    <dbReference type="NCBI Taxonomy" id="104759"/>
    <lineage>
        <taxon>Eukaryota</taxon>
        <taxon>Metazoa</taxon>
        <taxon>Cnidaria</taxon>
        <taxon>Anthozoa</taxon>
        <taxon>Hexacorallia</taxon>
        <taxon>Scleractinia</taxon>
        <taxon>Fungiina</taxon>
        <taxon>Poritidae</taxon>
        <taxon>Porites</taxon>
    </lineage>
</organism>
<feature type="non-terminal residue" evidence="1">
    <location>
        <position position="1"/>
    </location>
</feature>
<dbReference type="InterPro" id="IPR036691">
    <property type="entry name" value="Endo/exonu/phosph_ase_sf"/>
</dbReference>